<evidence type="ECO:0000313" key="2">
    <source>
        <dbReference type="EMBL" id="GGO86646.1"/>
    </source>
</evidence>
<feature type="compositionally biased region" description="Acidic residues" evidence="1">
    <location>
        <begin position="77"/>
        <end position="87"/>
    </location>
</feature>
<feature type="region of interest" description="Disordered" evidence="1">
    <location>
        <begin position="62"/>
        <end position="87"/>
    </location>
</feature>
<organism evidence="2 3">
    <name type="scientific">Nocardioides phosphati</name>
    <dbReference type="NCBI Taxonomy" id="1867775"/>
    <lineage>
        <taxon>Bacteria</taxon>
        <taxon>Bacillati</taxon>
        <taxon>Actinomycetota</taxon>
        <taxon>Actinomycetes</taxon>
        <taxon>Propionibacteriales</taxon>
        <taxon>Nocardioidaceae</taxon>
        <taxon>Nocardioides</taxon>
    </lineage>
</organism>
<evidence type="ECO:0000313" key="3">
    <source>
        <dbReference type="Proteomes" id="UP000655410"/>
    </source>
</evidence>
<evidence type="ECO:0008006" key="4">
    <source>
        <dbReference type="Google" id="ProtNLM"/>
    </source>
</evidence>
<sequence length="87" mass="9179">MSDEAKPTLLEAVESGDVLEMLLAQRRLIAESLSSAAENTRPQFNNELNKLHGLIAAEQARRDAAAEEAGEGGSGEAVDEAFDPAAI</sequence>
<protein>
    <recommendedName>
        <fullName evidence="4">Terminase small subunit</fullName>
    </recommendedName>
</protein>
<name>A0ABQ2N8H0_9ACTN</name>
<dbReference type="Proteomes" id="UP000655410">
    <property type="component" value="Unassembled WGS sequence"/>
</dbReference>
<gene>
    <name evidence="2" type="ORF">GCM10011584_09460</name>
</gene>
<reference evidence="3" key="1">
    <citation type="journal article" date="2019" name="Int. J. Syst. Evol. Microbiol.">
        <title>The Global Catalogue of Microorganisms (GCM) 10K type strain sequencing project: providing services to taxonomists for standard genome sequencing and annotation.</title>
        <authorList>
            <consortium name="The Broad Institute Genomics Platform"/>
            <consortium name="The Broad Institute Genome Sequencing Center for Infectious Disease"/>
            <person name="Wu L."/>
            <person name="Ma J."/>
        </authorList>
    </citation>
    <scope>NUCLEOTIDE SEQUENCE [LARGE SCALE GENOMIC DNA]</scope>
    <source>
        <strain evidence="3">CGMCC 4.7371</strain>
    </source>
</reference>
<comment type="caution">
    <text evidence="2">The sequence shown here is derived from an EMBL/GenBank/DDBJ whole genome shotgun (WGS) entry which is preliminary data.</text>
</comment>
<proteinExistence type="predicted"/>
<dbReference type="RefSeq" id="WP_188782784.1">
    <property type="nucleotide sequence ID" value="NZ_BMNI01000001.1"/>
</dbReference>
<dbReference type="EMBL" id="BMNI01000001">
    <property type="protein sequence ID" value="GGO86646.1"/>
    <property type="molecule type" value="Genomic_DNA"/>
</dbReference>
<keyword evidence="3" id="KW-1185">Reference proteome</keyword>
<evidence type="ECO:0000256" key="1">
    <source>
        <dbReference type="SAM" id="MobiDB-lite"/>
    </source>
</evidence>
<accession>A0ABQ2N8H0</accession>